<accession>A0A7J6VU04</accession>
<feature type="non-terminal residue" evidence="4">
    <location>
        <position position="70"/>
    </location>
</feature>
<feature type="domain" description="Cystatin" evidence="3">
    <location>
        <begin position="11"/>
        <end position="63"/>
    </location>
</feature>
<evidence type="ECO:0000313" key="5">
    <source>
        <dbReference type="Proteomes" id="UP000554482"/>
    </source>
</evidence>
<dbReference type="Proteomes" id="UP000554482">
    <property type="component" value="Unassembled WGS sequence"/>
</dbReference>
<evidence type="ECO:0000259" key="3">
    <source>
        <dbReference type="Pfam" id="PF00031"/>
    </source>
</evidence>
<dbReference type="Gene3D" id="3.10.450.10">
    <property type="match status" value="1"/>
</dbReference>
<dbReference type="InterPro" id="IPR000010">
    <property type="entry name" value="Cystatin_dom"/>
</dbReference>
<comment type="caution">
    <text evidence="4">The sequence shown here is derived from an EMBL/GenBank/DDBJ whole genome shotgun (WGS) entry which is preliminary data.</text>
</comment>
<keyword evidence="5" id="KW-1185">Reference proteome</keyword>
<sequence length="70" mass="7935">MRHVYGIELLEPSLHQAASLAVDDHNRKMKTKLELIEIVKAAKVVDIGLITYLTIKVRDEMGIEKIFTTS</sequence>
<organism evidence="4 5">
    <name type="scientific">Thalictrum thalictroides</name>
    <name type="common">Rue-anemone</name>
    <name type="synonym">Anemone thalictroides</name>
    <dbReference type="NCBI Taxonomy" id="46969"/>
    <lineage>
        <taxon>Eukaryota</taxon>
        <taxon>Viridiplantae</taxon>
        <taxon>Streptophyta</taxon>
        <taxon>Embryophyta</taxon>
        <taxon>Tracheophyta</taxon>
        <taxon>Spermatophyta</taxon>
        <taxon>Magnoliopsida</taxon>
        <taxon>Ranunculales</taxon>
        <taxon>Ranunculaceae</taxon>
        <taxon>Thalictroideae</taxon>
        <taxon>Thalictrum</taxon>
    </lineage>
</organism>
<gene>
    <name evidence="4" type="ORF">FRX31_022763</name>
</gene>
<evidence type="ECO:0000256" key="2">
    <source>
        <dbReference type="ARBA" id="ARBA00022704"/>
    </source>
</evidence>
<evidence type="ECO:0000313" key="4">
    <source>
        <dbReference type="EMBL" id="KAF5187650.1"/>
    </source>
</evidence>
<dbReference type="SUPFAM" id="SSF54403">
    <property type="entry name" value="Cystatin/monellin"/>
    <property type="match status" value="1"/>
</dbReference>
<proteinExistence type="predicted"/>
<dbReference type="InterPro" id="IPR046350">
    <property type="entry name" value="Cystatin_sf"/>
</dbReference>
<reference evidence="4 5" key="1">
    <citation type="submission" date="2020-06" db="EMBL/GenBank/DDBJ databases">
        <title>Transcriptomic and genomic resources for Thalictrum thalictroides and T. hernandezii: Facilitating candidate gene discovery in an emerging model plant lineage.</title>
        <authorList>
            <person name="Arias T."/>
            <person name="Riano-Pachon D.M."/>
            <person name="Di Stilio V.S."/>
        </authorList>
    </citation>
    <scope>NUCLEOTIDE SEQUENCE [LARGE SCALE GENOMIC DNA]</scope>
    <source>
        <strain evidence="5">cv. WT478/WT964</strain>
        <tissue evidence="4">Leaves</tissue>
    </source>
</reference>
<evidence type="ECO:0000256" key="1">
    <source>
        <dbReference type="ARBA" id="ARBA00022690"/>
    </source>
</evidence>
<dbReference type="Pfam" id="PF00031">
    <property type="entry name" value="Cystatin"/>
    <property type="match status" value="1"/>
</dbReference>
<protein>
    <recommendedName>
        <fullName evidence="3">Cystatin domain-containing protein</fullName>
    </recommendedName>
</protein>
<name>A0A7J6VU04_THATH</name>
<keyword evidence="2" id="KW-0789">Thiol protease inhibitor</keyword>
<keyword evidence="1" id="KW-0646">Protease inhibitor</keyword>
<dbReference type="AlphaFoldDB" id="A0A7J6VU04"/>
<dbReference type="EMBL" id="JABWDY010027744">
    <property type="protein sequence ID" value="KAF5187650.1"/>
    <property type="molecule type" value="Genomic_DNA"/>
</dbReference>
<dbReference type="GO" id="GO:0004869">
    <property type="term" value="F:cysteine-type endopeptidase inhibitor activity"/>
    <property type="evidence" value="ECO:0007669"/>
    <property type="project" value="UniProtKB-KW"/>
</dbReference>